<proteinExistence type="predicted"/>
<comment type="caution">
    <text evidence="1">The sequence shown here is derived from an EMBL/GenBank/DDBJ whole genome shotgun (WGS) entry which is preliminary data.</text>
</comment>
<evidence type="ECO:0000313" key="2">
    <source>
        <dbReference type="Proteomes" id="UP000479710"/>
    </source>
</evidence>
<dbReference type="Proteomes" id="UP000479710">
    <property type="component" value="Unassembled WGS sequence"/>
</dbReference>
<organism evidence="1 2">
    <name type="scientific">Oryza meyeriana var. granulata</name>
    <dbReference type="NCBI Taxonomy" id="110450"/>
    <lineage>
        <taxon>Eukaryota</taxon>
        <taxon>Viridiplantae</taxon>
        <taxon>Streptophyta</taxon>
        <taxon>Embryophyta</taxon>
        <taxon>Tracheophyta</taxon>
        <taxon>Spermatophyta</taxon>
        <taxon>Magnoliopsida</taxon>
        <taxon>Liliopsida</taxon>
        <taxon>Poales</taxon>
        <taxon>Poaceae</taxon>
        <taxon>BOP clade</taxon>
        <taxon>Oryzoideae</taxon>
        <taxon>Oryzeae</taxon>
        <taxon>Oryzinae</taxon>
        <taxon>Oryza</taxon>
        <taxon>Oryza meyeriana</taxon>
    </lineage>
</organism>
<keyword evidence="2" id="KW-1185">Reference proteome</keyword>
<sequence length="79" mass="8853">MGTVREYVEKFEELVQQLLAYEPMTASIYFTTRFIEGLKAEIRAGVMVQRPQDLVTATVLATFSDMDDLSVSISAAEET</sequence>
<dbReference type="OrthoDB" id="696502at2759"/>
<evidence type="ECO:0008006" key="3">
    <source>
        <dbReference type="Google" id="ProtNLM"/>
    </source>
</evidence>
<evidence type="ECO:0000313" key="1">
    <source>
        <dbReference type="EMBL" id="KAF0923428.1"/>
    </source>
</evidence>
<name>A0A6G1EF61_9ORYZ</name>
<protein>
    <recommendedName>
        <fullName evidence="3">Retrotransposon gag domain-containing protein</fullName>
    </recommendedName>
</protein>
<reference evidence="1 2" key="1">
    <citation type="submission" date="2019-11" db="EMBL/GenBank/DDBJ databases">
        <title>Whole genome sequence of Oryza granulata.</title>
        <authorList>
            <person name="Li W."/>
        </authorList>
    </citation>
    <scope>NUCLEOTIDE SEQUENCE [LARGE SCALE GENOMIC DNA]</scope>
    <source>
        <strain evidence="2">cv. Menghai</strain>
        <tissue evidence="1">Leaf</tissue>
    </source>
</reference>
<dbReference type="EMBL" id="SPHZ02000003">
    <property type="protein sequence ID" value="KAF0923428.1"/>
    <property type="molecule type" value="Genomic_DNA"/>
</dbReference>
<accession>A0A6G1EF61</accession>
<gene>
    <name evidence="1" type="ORF">E2562_006329</name>
</gene>
<dbReference type="AlphaFoldDB" id="A0A6G1EF61"/>